<reference evidence="13 14" key="1">
    <citation type="submission" date="2021-06" db="EMBL/GenBank/DDBJ databases">
        <title>Halomicroarcula sp. a new haloarchaeum isolated from saline soil.</title>
        <authorList>
            <person name="Duran-Viseras A."/>
            <person name="Sanchez-Porro C."/>
            <person name="Ventosa A."/>
        </authorList>
    </citation>
    <scope>NUCLEOTIDE SEQUENCE [LARGE SCALE GENOMIC DNA]</scope>
    <source>
        <strain evidence="13 14">F27</strain>
    </source>
</reference>
<dbReference type="InterPro" id="IPR022926">
    <property type="entry name" value="NH(3)-dep_NAD(+)_synth"/>
</dbReference>
<evidence type="ECO:0000313" key="13">
    <source>
        <dbReference type="EMBL" id="MBX0294949.1"/>
    </source>
</evidence>
<feature type="domain" description="NAD/GMP synthase" evidence="12">
    <location>
        <begin position="33"/>
        <end position="283"/>
    </location>
</feature>
<feature type="region of interest" description="Disordered" evidence="11">
    <location>
        <begin position="1"/>
        <end position="29"/>
    </location>
</feature>
<dbReference type="Proteomes" id="UP001430455">
    <property type="component" value="Unassembled WGS sequence"/>
</dbReference>
<feature type="binding site" evidence="8">
    <location>
        <position position="218"/>
    </location>
    <ligand>
        <name>ATP</name>
        <dbReference type="ChEBI" id="CHEBI:30616"/>
    </ligand>
</feature>
<feature type="binding site" description="in other chain" evidence="8">
    <location>
        <position position="147"/>
    </location>
    <ligand>
        <name>deamido-NAD(+)</name>
        <dbReference type="ChEBI" id="CHEBI:58437"/>
        <note>ligand shared between two neighboring subunits</note>
    </ligand>
</feature>
<comment type="catalytic activity">
    <reaction evidence="8 10">
        <text>deamido-NAD(+) + NH4(+) + ATP = AMP + diphosphate + NAD(+) + H(+)</text>
        <dbReference type="Rhea" id="RHEA:21188"/>
        <dbReference type="ChEBI" id="CHEBI:15378"/>
        <dbReference type="ChEBI" id="CHEBI:28938"/>
        <dbReference type="ChEBI" id="CHEBI:30616"/>
        <dbReference type="ChEBI" id="CHEBI:33019"/>
        <dbReference type="ChEBI" id="CHEBI:57540"/>
        <dbReference type="ChEBI" id="CHEBI:58437"/>
        <dbReference type="ChEBI" id="CHEBI:456215"/>
        <dbReference type="EC" id="6.3.1.5"/>
    </reaction>
</comment>
<evidence type="ECO:0000256" key="6">
    <source>
        <dbReference type="ARBA" id="ARBA00022842"/>
    </source>
</evidence>
<dbReference type="EC" id="6.3.1.5" evidence="8 10"/>
<dbReference type="AlphaFoldDB" id="A0AAW4PAQ1"/>
<feature type="binding site" evidence="8">
    <location>
        <position position="196"/>
    </location>
    <ligand>
        <name>ATP</name>
        <dbReference type="ChEBI" id="CHEBI:30616"/>
    </ligand>
</feature>
<feature type="compositionally biased region" description="Basic residues" evidence="11">
    <location>
        <begin position="291"/>
        <end position="301"/>
    </location>
</feature>
<evidence type="ECO:0000256" key="7">
    <source>
        <dbReference type="ARBA" id="ARBA00023027"/>
    </source>
</evidence>
<keyword evidence="2 8" id="KW-0436">Ligase</keyword>
<feature type="binding site" evidence="8">
    <location>
        <begin position="53"/>
        <end position="60"/>
    </location>
    <ligand>
        <name>ATP</name>
        <dbReference type="ChEBI" id="CHEBI:30616"/>
    </ligand>
</feature>
<dbReference type="InterPro" id="IPR022310">
    <property type="entry name" value="NAD/GMP_synthase"/>
</dbReference>
<evidence type="ECO:0000256" key="8">
    <source>
        <dbReference type="HAMAP-Rule" id="MF_00193"/>
    </source>
</evidence>
<keyword evidence="4 8" id="KW-0547">Nucleotide-binding</keyword>
<dbReference type="Gene3D" id="3.40.50.620">
    <property type="entry name" value="HUPs"/>
    <property type="match status" value="1"/>
</dbReference>
<comment type="pathway">
    <text evidence="8">Cofactor biosynthesis; NAD(+) biosynthesis; NAD(+) from deamido-NAD(+) (ammonia route): step 1/1.</text>
</comment>
<dbReference type="GO" id="GO:0008795">
    <property type="term" value="F:NAD+ synthase activity"/>
    <property type="evidence" value="ECO:0007669"/>
    <property type="project" value="UniProtKB-UniRule"/>
</dbReference>
<evidence type="ECO:0000256" key="11">
    <source>
        <dbReference type="SAM" id="MobiDB-lite"/>
    </source>
</evidence>
<dbReference type="InterPro" id="IPR014729">
    <property type="entry name" value="Rossmann-like_a/b/a_fold"/>
</dbReference>
<comment type="function">
    <text evidence="8">Catalyzes the ATP-dependent amidation of deamido-NAD to form NAD. Uses ammonia as a nitrogen source.</text>
</comment>
<sequence>MEENGRSVRDDDMQYSDTETQPPTDDPTAVESALVEFVRDRVEAAGAEGVVVAMSGGLDSTVTAALAAEALGSDRVLGLALPCHKTDASAAMEAGAIADHLGIDFERIHLRPLLNQFDQRVAPPLDPDETDEATPTVDRALGNAVARFRMVCAYYAANRTNRLVLGTSNRSELLLGYLTKYGDGAADLCPLGDLYKTEVRALAELLGVPESIVEAEPTAGDYPAQTDAADLGAPYGTIDPFLERLVDRDLPIAAAAEGLDLDSETAERLARMYRRTAHKRAVPPTPGLNGRLRRPVPSSRK</sequence>
<dbReference type="GO" id="GO:0046872">
    <property type="term" value="F:metal ion binding"/>
    <property type="evidence" value="ECO:0007669"/>
    <property type="project" value="UniProtKB-KW"/>
</dbReference>
<organism evidence="13 14">
    <name type="scientific">Haloarcula nitratireducens</name>
    <dbReference type="NCBI Taxonomy" id="2487749"/>
    <lineage>
        <taxon>Archaea</taxon>
        <taxon>Methanobacteriati</taxon>
        <taxon>Methanobacteriota</taxon>
        <taxon>Stenosarchaea group</taxon>
        <taxon>Halobacteria</taxon>
        <taxon>Halobacteriales</taxon>
        <taxon>Haloarculaceae</taxon>
        <taxon>Haloarcula</taxon>
    </lineage>
</organism>
<comment type="caution">
    <text evidence="13">The sequence shown here is derived from an EMBL/GenBank/DDBJ whole genome shotgun (WGS) entry which is preliminary data.</text>
</comment>
<evidence type="ECO:0000259" key="12">
    <source>
        <dbReference type="Pfam" id="PF02540"/>
    </source>
</evidence>
<evidence type="ECO:0000256" key="1">
    <source>
        <dbReference type="ARBA" id="ARBA00005859"/>
    </source>
</evidence>
<feature type="binding site" description="in other chain" evidence="8">
    <location>
        <begin position="278"/>
        <end position="279"/>
    </location>
    <ligand>
        <name>deamido-NAD(+)</name>
        <dbReference type="ChEBI" id="CHEBI:58437"/>
        <note>ligand shared between two neighboring subunits</note>
    </ligand>
</feature>
<keyword evidence="5 8" id="KW-0067">ATP-binding</keyword>
<feature type="binding site" evidence="8">
    <location>
        <position position="59"/>
    </location>
    <ligand>
        <name>Mg(2+)</name>
        <dbReference type="ChEBI" id="CHEBI:18420"/>
    </ligand>
</feature>
<evidence type="ECO:0000256" key="2">
    <source>
        <dbReference type="ARBA" id="ARBA00022598"/>
    </source>
</evidence>
<dbReference type="Pfam" id="PF02540">
    <property type="entry name" value="NAD_synthase"/>
    <property type="match status" value="1"/>
</dbReference>
<keyword evidence="7 8" id="KW-0520">NAD</keyword>
<accession>A0AAW4PAQ1</accession>
<dbReference type="PANTHER" id="PTHR23090:SF9">
    <property type="entry name" value="GLUTAMINE-DEPENDENT NAD(+) SYNTHETASE"/>
    <property type="match status" value="1"/>
</dbReference>
<dbReference type="EMBL" id="RKLT01000002">
    <property type="protein sequence ID" value="MBX0294949.1"/>
    <property type="molecule type" value="Genomic_DNA"/>
</dbReference>
<dbReference type="NCBIfam" id="TIGR00552">
    <property type="entry name" value="nadE"/>
    <property type="match status" value="1"/>
</dbReference>
<feature type="compositionally biased region" description="Basic and acidic residues" evidence="11">
    <location>
        <begin position="1"/>
        <end position="12"/>
    </location>
</feature>
<dbReference type="GO" id="GO:0009435">
    <property type="term" value="P:NAD+ biosynthetic process"/>
    <property type="evidence" value="ECO:0007669"/>
    <property type="project" value="UniProtKB-UniRule"/>
</dbReference>
<keyword evidence="3 8" id="KW-0479">Metal-binding</keyword>
<dbReference type="GO" id="GO:0003952">
    <property type="term" value="F:NAD+ synthase (glutamine-hydrolyzing) activity"/>
    <property type="evidence" value="ECO:0007669"/>
    <property type="project" value="InterPro"/>
</dbReference>
<feature type="region of interest" description="Disordered" evidence="11">
    <location>
        <begin position="276"/>
        <end position="301"/>
    </location>
</feature>
<evidence type="ECO:0000256" key="4">
    <source>
        <dbReference type="ARBA" id="ARBA00022741"/>
    </source>
</evidence>
<dbReference type="CDD" id="cd00553">
    <property type="entry name" value="NAD_synthase"/>
    <property type="match status" value="1"/>
</dbReference>
<name>A0AAW4PAQ1_9EURY</name>
<dbReference type="GO" id="GO:0005737">
    <property type="term" value="C:cytoplasm"/>
    <property type="evidence" value="ECO:0007669"/>
    <property type="project" value="InterPro"/>
</dbReference>
<feature type="binding site" description="in other chain" evidence="8">
    <location>
        <position position="180"/>
    </location>
    <ligand>
        <name>deamido-NAD(+)</name>
        <dbReference type="ChEBI" id="CHEBI:58437"/>
        <note>ligand shared between two neighboring subunits</note>
    </ligand>
</feature>
<feature type="binding site" evidence="8">
    <location>
        <position position="167"/>
    </location>
    <ligand>
        <name>ATP</name>
        <dbReference type="ChEBI" id="CHEBI:30616"/>
    </ligand>
</feature>
<proteinExistence type="inferred from homology"/>
<comment type="similarity">
    <text evidence="1 8 9">Belongs to the NAD synthetase family.</text>
</comment>
<keyword evidence="6 8" id="KW-0460">Magnesium</keyword>
<protein>
    <recommendedName>
        <fullName evidence="8 10">NH(3)-dependent NAD(+) synthetase</fullName>
        <ecNumber evidence="8 10">6.3.1.5</ecNumber>
    </recommendedName>
</protein>
<evidence type="ECO:0000256" key="10">
    <source>
        <dbReference type="RuleBase" id="RU003812"/>
    </source>
</evidence>
<evidence type="ECO:0000313" key="14">
    <source>
        <dbReference type="Proteomes" id="UP001430455"/>
    </source>
</evidence>
<dbReference type="PANTHER" id="PTHR23090">
    <property type="entry name" value="NH 3 /GLUTAMINE-DEPENDENT NAD + SYNTHETASE"/>
    <property type="match status" value="1"/>
</dbReference>
<evidence type="ECO:0000256" key="5">
    <source>
        <dbReference type="ARBA" id="ARBA00022840"/>
    </source>
</evidence>
<dbReference type="GO" id="GO:0004359">
    <property type="term" value="F:glutaminase activity"/>
    <property type="evidence" value="ECO:0007669"/>
    <property type="project" value="InterPro"/>
</dbReference>
<dbReference type="HAMAP" id="MF_00193">
    <property type="entry name" value="NadE_ammonia_dep"/>
    <property type="match status" value="1"/>
</dbReference>
<gene>
    <name evidence="8" type="primary">nadE</name>
    <name evidence="13" type="ORF">EGH23_08680</name>
</gene>
<feature type="binding site" evidence="8">
    <location>
        <position position="187"/>
    </location>
    <ligand>
        <name>deamido-NAD(+)</name>
        <dbReference type="ChEBI" id="CHEBI:58437"/>
        <note>ligand shared between two neighboring subunits</note>
    </ligand>
</feature>
<evidence type="ECO:0000256" key="3">
    <source>
        <dbReference type="ARBA" id="ARBA00022723"/>
    </source>
</evidence>
<dbReference type="GO" id="GO:0005524">
    <property type="term" value="F:ATP binding"/>
    <property type="evidence" value="ECO:0007669"/>
    <property type="project" value="UniProtKB-UniRule"/>
</dbReference>
<dbReference type="InterPro" id="IPR003694">
    <property type="entry name" value="NAD_synthase"/>
</dbReference>
<evidence type="ECO:0000256" key="9">
    <source>
        <dbReference type="RuleBase" id="RU003811"/>
    </source>
</evidence>
<comment type="subunit">
    <text evidence="8">Homodimer.</text>
</comment>
<feature type="binding site" evidence="8">
    <location>
        <position position="172"/>
    </location>
    <ligand>
        <name>Mg(2+)</name>
        <dbReference type="ChEBI" id="CHEBI:18420"/>
    </ligand>
</feature>
<dbReference type="NCBIfam" id="NF010587">
    <property type="entry name" value="PRK13980.1"/>
    <property type="match status" value="1"/>
</dbReference>
<feature type="compositionally biased region" description="Low complexity" evidence="11">
    <location>
        <begin position="17"/>
        <end position="27"/>
    </location>
</feature>
<keyword evidence="14" id="KW-1185">Reference proteome</keyword>
<dbReference type="SUPFAM" id="SSF52402">
    <property type="entry name" value="Adenine nucleotide alpha hydrolases-like"/>
    <property type="match status" value="1"/>
</dbReference>